<reference evidence="1" key="1">
    <citation type="submission" date="2021-02" db="EMBL/GenBank/DDBJ databases">
        <authorList>
            <person name="Bekaert M."/>
        </authorList>
    </citation>
    <scope>NUCLEOTIDE SEQUENCE</scope>
    <source>
        <strain evidence="1">IoA-00</strain>
    </source>
</reference>
<evidence type="ECO:0000313" key="1">
    <source>
        <dbReference type="EMBL" id="CAF2816950.1"/>
    </source>
</evidence>
<name>A0A7R8CGL1_LEPSM</name>
<organism evidence="1 2">
    <name type="scientific">Lepeophtheirus salmonis</name>
    <name type="common">Salmon louse</name>
    <name type="synonym">Caligus salmonis</name>
    <dbReference type="NCBI Taxonomy" id="72036"/>
    <lineage>
        <taxon>Eukaryota</taxon>
        <taxon>Metazoa</taxon>
        <taxon>Ecdysozoa</taxon>
        <taxon>Arthropoda</taxon>
        <taxon>Crustacea</taxon>
        <taxon>Multicrustacea</taxon>
        <taxon>Hexanauplia</taxon>
        <taxon>Copepoda</taxon>
        <taxon>Siphonostomatoida</taxon>
        <taxon>Caligidae</taxon>
        <taxon>Lepeophtheirus</taxon>
    </lineage>
</organism>
<sequence>MFAGYGQDFSPCHHSFRICFLWNDLIWIKFRIGCHVACHDLHDRFEVYIVHVICIGKGNHNFLQDSKAVPEIPISYDTDLVHLEGPNQLFMANKVECFTHIKPWQRKWFTLLLAMHNETFQKHVIDRAPVHFLEPHLLFRDLNRL</sequence>
<keyword evidence="2" id="KW-1185">Reference proteome</keyword>
<dbReference type="AlphaFoldDB" id="A0A7R8CGL1"/>
<evidence type="ECO:0000313" key="2">
    <source>
        <dbReference type="Proteomes" id="UP000675881"/>
    </source>
</evidence>
<accession>A0A7R8CGL1</accession>
<dbReference type="Proteomes" id="UP000675881">
    <property type="component" value="Chromosome 12"/>
</dbReference>
<protein>
    <submittedName>
        <fullName evidence="1">(salmon louse) hypothetical protein</fullName>
    </submittedName>
</protein>
<gene>
    <name evidence="1" type="ORF">LSAA_3612</name>
</gene>
<dbReference type="EMBL" id="HG994591">
    <property type="protein sequence ID" value="CAF2816950.1"/>
    <property type="molecule type" value="Genomic_DNA"/>
</dbReference>
<proteinExistence type="predicted"/>